<dbReference type="WBParaSite" id="ASIM_0001432101-mRNA-1">
    <property type="protein sequence ID" value="ASIM_0001432101-mRNA-1"/>
    <property type="gene ID" value="ASIM_0001432101"/>
</dbReference>
<comment type="pathway">
    <text evidence="1">Protein modification; protein ubiquitination.</text>
</comment>
<sequence length="226" mass="26163">MNDFTFTFQLISLGVVEFLRPLALFYHAITLVPPPEALKDPSLNEFDPLCRYLGLPNQLIDMLRGPCVQRLFAQWSLQQTVVPVPDIVNQPVLENRLVKLPQDFADLINDASTFKCPSIQMDEHVSSIPTLCLKIKLNLIFCSFDRIRDSQVILLTSRARGCFHAAPYVDEFGETDFGFRRGNPLHLNEELYAKLEHIWLHQSICEEVVDQYEIDQRNIAFEWQHF</sequence>
<keyword evidence="1" id="KW-0833">Ubl conjugation pathway</keyword>
<keyword evidence="1" id="KW-0862">Zinc</keyword>
<evidence type="ECO:0000256" key="1">
    <source>
        <dbReference type="RuleBase" id="RU366018"/>
    </source>
</evidence>
<evidence type="ECO:0000313" key="3">
    <source>
        <dbReference type="EMBL" id="VDK50488.1"/>
    </source>
</evidence>
<dbReference type="Pfam" id="PF18995">
    <property type="entry name" value="PRT6_C"/>
    <property type="match status" value="2"/>
</dbReference>
<comment type="function">
    <text evidence="1">Ubiquitin ligase protein which is a component of the N-end rule pathway. Recognizes and binds to proteins bearing specific N-terminal residues that are destabilizing according to the N-end rule, leading to their ubiquitination and subsequent degradation.</text>
</comment>
<evidence type="ECO:0000313" key="4">
    <source>
        <dbReference type="Proteomes" id="UP000267096"/>
    </source>
</evidence>
<dbReference type="Proteomes" id="UP000267096">
    <property type="component" value="Unassembled WGS sequence"/>
</dbReference>
<keyword evidence="1" id="KW-0808">Transferase</keyword>
<keyword evidence="1" id="KW-0479">Metal-binding</keyword>
<dbReference type="GO" id="GO:0000151">
    <property type="term" value="C:ubiquitin ligase complex"/>
    <property type="evidence" value="ECO:0007669"/>
    <property type="project" value="TreeGrafter"/>
</dbReference>
<dbReference type="GO" id="GO:0016567">
    <property type="term" value="P:protein ubiquitination"/>
    <property type="evidence" value="ECO:0007669"/>
    <property type="project" value="UniProtKB-UniRule"/>
</dbReference>
<name>A0A0M3K0I3_ANISI</name>
<comment type="similarity">
    <text evidence="1">Belongs to the E3 ubiquitin-protein ligase UBR1-like family.</text>
</comment>
<dbReference type="GO" id="GO:0071596">
    <property type="term" value="P:ubiquitin-dependent protein catabolic process via the N-end rule pathway"/>
    <property type="evidence" value="ECO:0007669"/>
    <property type="project" value="UniProtKB-UniRule"/>
</dbReference>
<evidence type="ECO:0000259" key="2">
    <source>
        <dbReference type="Pfam" id="PF18995"/>
    </source>
</evidence>
<proteinExistence type="inferred from homology"/>
<dbReference type="InterPro" id="IPR044046">
    <property type="entry name" value="E3_ligase_UBR-like_C"/>
</dbReference>
<reference evidence="5" key="1">
    <citation type="submission" date="2017-02" db="UniProtKB">
        <authorList>
            <consortium name="WormBaseParasite"/>
        </authorList>
    </citation>
    <scope>IDENTIFICATION</scope>
</reference>
<dbReference type="GO" id="GO:0061630">
    <property type="term" value="F:ubiquitin protein ligase activity"/>
    <property type="evidence" value="ECO:0007669"/>
    <property type="project" value="UniProtKB-UniRule"/>
</dbReference>
<dbReference type="EC" id="2.3.2.27" evidence="1"/>
<protein>
    <recommendedName>
        <fullName evidence="1">E3 ubiquitin-protein ligase</fullName>
        <ecNumber evidence="1">2.3.2.27</ecNumber>
    </recommendedName>
</protein>
<dbReference type="OrthoDB" id="26387at2759"/>
<dbReference type="EMBL" id="UYRR01031488">
    <property type="protein sequence ID" value="VDK50488.1"/>
    <property type="molecule type" value="Genomic_DNA"/>
</dbReference>
<dbReference type="PANTHER" id="PTHR21497:SF24">
    <property type="entry name" value="E3 UBIQUITIN-PROTEIN LIGASE UBR1"/>
    <property type="match status" value="1"/>
</dbReference>
<keyword evidence="1" id="KW-0863">Zinc-finger</keyword>
<dbReference type="PANTHER" id="PTHR21497">
    <property type="entry name" value="UBIQUITIN LIGASE E3 ALPHA-RELATED"/>
    <property type="match status" value="1"/>
</dbReference>
<accession>A0A0M3K0I3</accession>
<gene>
    <name evidence="3" type="ORF">ASIM_LOCUS13749</name>
</gene>
<reference evidence="3 4" key="2">
    <citation type="submission" date="2018-11" db="EMBL/GenBank/DDBJ databases">
        <authorList>
            <consortium name="Pathogen Informatics"/>
        </authorList>
    </citation>
    <scope>NUCLEOTIDE SEQUENCE [LARGE SCALE GENOMIC DNA]</scope>
</reference>
<feature type="domain" description="E3 ubiquitin-protein ligase UBR-like C-terminal" evidence="2">
    <location>
        <begin position="144"/>
        <end position="200"/>
    </location>
</feature>
<comment type="catalytic activity">
    <reaction evidence="1">
        <text>S-ubiquitinyl-[E2 ubiquitin-conjugating enzyme]-L-cysteine + [acceptor protein]-L-lysine = [E2 ubiquitin-conjugating enzyme]-L-cysteine + N(6)-ubiquitinyl-[acceptor protein]-L-lysine.</text>
        <dbReference type="EC" id="2.3.2.27"/>
    </reaction>
</comment>
<dbReference type="AlphaFoldDB" id="A0A0M3K0I3"/>
<organism evidence="5">
    <name type="scientific">Anisakis simplex</name>
    <name type="common">Herring worm</name>
    <dbReference type="NCBI Taxonomy" id="6269"/>
    <lineage>
        <taxon>Eukaryota</taxon>
        <taxon>Metazoa</taxon>
        <taxon>Ecdysozoa</taxon>
        <taxon>Nematoda</taxon>
        <taxon>Chromadorea</taxon>
        <taxon>Rhabditida</taxon>
        <taxon>Spirurina</taxon>
        <taxon>Ascaridomorpha</taxon>
        <taxon>Ascaridoidea</taxon>
        <taxon>Anisakidae</taxon>
        <taxon>Anisakis</taxon>
        <taxon>Anisakis simplex complex</taxon>
    </lineage>
</organism>
<dbReference type="GO" id="GO:0008270">
    <property type="term" value="F:zinc ion binding"/>
    <property type="evidence" value="ECO:0007669"/>
    <property type="project" value="UniProtKB-UniRule"/>
</dbReference>
<evidence type="ECO:0000313" key="5">
    <source>
        <dbReference type="WBParaSite" id="ASIM_0001432101-mRNA-1"/>
    </source>
</evidence>
<dbReference type="GO" id="GO:0005737">
    <property type="term" value="C:cytoplasm"/>
    <property type="evidence" value="ECO:0007669"/>
    <property type="project" value="TreeGrafter"/>
</dbReference>
<keyword evidence="4" id="KW-1185">Reference proteome</keyword>
<feature type="domain" description="E3 ubiquitin-protein ligase UBR-like C-terminal" evidence="2">
    <location>
        <begin position="10"/>
        <end position="133"/>
    </location>
</feature>
<dbReference type="UniPathway" id="UPA00143"/>
<dbReference type="InterPro" id="IPR039164">
    <property type="entry name" value="UBR1-like"/>
</dbReference>